<feature type="transmembrane region" description="Helical" evidence="12">
    <location>
        <begin position="522"/>
        <end position="541"/>
    </location>
</feature>
<dbReference type="OrthoDB" id="2748310at2759"/>
<organism evidence="14 15">
    <name type="scientific">Frankliniella occidentalis</name>
    <name type="common">Western flower thrips</name>
    <name type="synonym">Euthrips occidentalis</name>
    <dbReference type="NCBI Taxonomy" id="133901"/>
    <lineage>
        <taxon>Eukaryota</taxon>
        <taxon>Metazoa</taxon>
        <taxon>Ecdysozoa</taxon>
        <taxon>Arthropoda</taxon>
        <taxon>Hexapoda</taxon>
        <taxon>Insecta</taxon>
        <taxon>Pterygota</taxon>
        <taxon>Neoptera</taxon>
        <taxon>Paraneoptera</taxon>
        <taxon>Thysanoptera</taxon>
        <taxon>Terebrantia</taxon>
        <taxon>Thripoidea</taxon>
        <taxon>Thripidae</taxon>
        <taxon>Frankliniella</taxon>
    </lineage>
</organism>
<protein>
    <recommendedName>
        <fullName evidence="4 12">GPI ethanolamine phosphate transferase 1</fullName>
        <ecNumber evidence="12">2.-.-.-</ecNumber>
    </recommendedName>
</protein>
<feature type="transmembrane region" description="Helical" evidence="12">
    <location>
        <begin position="663"/>
        <end position="680"/>
    </location>
</feature>
<feature type="transmembrane region" description="Helical" evidence="12">
    <location>
        <begin position="761"/>
        <end position="779"/>
    </location>
</feature>
<dbReference type="GeneID" id="113203958"/>
<feature type="transmembrane region" description="Helical" evidence="12">
    <location>
        <begin position="547"/>
        <end position="562"/>
    </location>
</feature>
<dbReference type="InterPro" id="IPR017852">
    <property type="entry name" value="GPI_EtnP_transferase_1_C"/>
</dbReference>
<evidence type="ECO:0000256" key="6">
    <source>
        <dbReference type="ARBA" id="ARBA00022679"/>
    </source>
</evidence>
<evidence type="ECO:0000256" key="12">
    <source>
        <dbReference type="RuleBase" id="RU367138"/>
    </source>
</evidence>
<feature type="transmembrane region" description="Helical" evidence="12">
    <location>
        <begin position="799"/>
        <end position="823"/>
    </location>
</feature>
<keyword evidence="14" id="KW-1185">Reference proteome</keyword>
<feature type="transmembrane region" description="Helical" evidence="12">
    <location>
        <begin position="574"/>
        <end position="594"/>
    </location>
</feature>
<dbReference type="GO" id="GO:0006506">
    <property type="term" value="P:GPI anchor biosynthetic process"/>
    <property type="evidence" value="ECO:0007669"/>
    <property type="project" value="UniProtKB-UniPathway"/>
</dbReference>
<dbReference type="AlphaFoldDB" id="A0A6J1S7M0"/>
<evidence type="ECO:0000256" key="1">
    <source>
        <dbReference type="ARBA" id="ARBA00004477"/>
    </source>
</evidence>
<dbReference type="EC" id="2.-.-.-" evidence="12"/>
<evidence type="ECO:0000313" key="14">
    <source>
        <dbReference type="Proteomes" id="UP000504606"/>
    </source>
</evidence>
<dbReference type="Pfam" id="PF01663">
    <property type="entry name" value="Phosphodiest"/>
    <property type="match status" value="1"/>
</dbReference>
<dbReference type="GO" id="GO:0005789">
    <property type="term" value="C:endoplasmic reticulum membrane"/>
    <property type="evidence" value="ECO:0007669"/>
    <property type="project" value="UniProtKB-SubCell"/>
</dbReference>
<keyword evidence="11" id="KW-0325">Glycoprotein</keyword>
<evidence type="ECO:0000256" key="11">
    <source>
        <dbReference type="ARBA" id="ARBA00023180"/>
    </source>
</evidence>
<dbReference type="RefSeq" id="XP_026274716.1">
    <property type="nucleotide sequence ID" value="XM_026418931.2"/>
</dbReference>
<dbReference type="GO" id="GO:0051377">
    <property type="term" value="F:mannose-ethanolamine phosphotransferase activity"/>
    <property type="evidence" value="ECO:0007669"/>
    <property type="project" value="UniProtKB-UniRule"/>
</dbReference>
<comment type="pathway">
    <text evidence="2 12">Glycolipid biosynthesis; glycosylphosphatidylinositol-anchor biosynthesis.</text>
</comment>
<comment type="function">
    <text evidence="12">Ethanolamine phosphate transferase involved in glycosylphosphatidylinositol-anchor biosynthesis. Transfers ethanolamine phosphate to the first alpha-1,4-linked mannose of the glycosylphosphatidylinositol precursor of GPI-anchor.</text>
</comment>
<reference evidence="15" key="1">
    <citation type="submission" date="2025-08" db="UniProtKB">
        <authorList>
            <consortium name="RefSeq"/>
        </authorList>
    </citation>
    <scope>IDENTIFICATION</scope>
    <source>
        <tissue evidence="15">Whole organism</tissue>
    </source>
</reference>
<evidence type="ECO:0000313" key="15">
    <source>
        <dbReference type="RefSeq" id="XP_026274716.1"/>
    </source>
</evidence>
<feature type="transmembrane region" description="Helical" evidence="12">
    <location>
        <begin position="866"/>
        <end position="889"/>
    </location>
</feature>
<evidence type="ECO:0000256" key="10">
    <source>
        <dbReference type="ARBA" id="ARBA00023136"/>
    </source>
</evidence>
<feature type="transmembrane region" description="Helical" evidence="12">
    <location>
        <begin position="600"/>
        <end position="622"/>
    </location>
</feature>
<evidence type="ECO:0000256" key="3">
    <source>
        <dbReference type="ARBA" id="ARBA00008400"/>
    </source>
</evidence>
<dbReference type="FunFam" id="3.40.720.10:FF:000015">
    <property type="entry name" value="GPI ethanolamine phosphate transferase 1"/>
    <property type="match status" value="1"/>
</dbReference>
<dbReference type="KEGG" id="foc:113203958"/>
<keyword evidence="5 12" id="KW-0337">GPI-anchor biosynthesis</keyword>
<evidence type="ECO:0000256" key="4">
    <source>
        <dbReference type="ARBA" id="ARBA00020831"/>
    </source>
</evidence>
<comment type="subcellular location">
    <subcellularLocation>
        <location evidence="1 12">Endoplasmic reticulum membrane</location>
        <topology evidence="1 12">Multi-pass membrane protein</topology>
    </subcellularLocation>
</comment>
<keyword evidence="7 12" id="KW-0812">Transmembrane</keyword>
<evidence type="ECO:0000259" key="13">
    <source>
        <dbReference type="Pfam" id="PF04987"/>
    </source>
</evidence>
<dbReference type="CDD" id="cd16020">
    <property type="entry name" value="GPI_EPT_1"/>
    <property type="match status" value="1"/>
</dbReference>
<dbReference type="UniPathway" id="UPA00196"/>
<feature type="domain" description="GPI ethanolamine phosphate transferase 1 C-terminal" evidence="13">
    <location>
        <begin position="423"/>
        <end position="858"/>
    </location>
</feature>
<evidence type="ECO:0000256" key="5">
    <source>
        <dbReference type="ARBA" id="ARBA00022502"/>
    </source>
</evidence>
<dbReference type="Gene3D" id="3.40.720.10">
    <property type="entry name" value="Alkaline Phosphatase, subunit A"/>
    <property type="match status" value="1"/>
</dbReference>
<evidence type="ECO:0000256" key="9">
    <source>
        <dbReference type="ARBA" id="ARBA00022989"/>
    </source>
</evidence>
<dbReference type="InterPro" id="IPR017850">
    <property type="entry name" value="Alkaline_phosphatase_core_sf"/>
</dbReference>
<feature type="transmembrane region" description="Helical" evidence="12">
    <location>
        <begin position="464"/>
        <end position="482"/>
    </location>
</feature>
<dbReference type="InterPro" id="IPR002591">
    <property type="entry name" value="Phosphodiest/P_Trfase"/>
</dbReference>
<comment type="similarity">
    <text evidence="3 12">Belongs to the PIGG/PIGN/PIGO family. PIGN subfamily.</text>
</comment>
<name>A0A6J1S7M0_FRAOC</name>
<dbReference type="SUPFAM" id="SSF53649">
    <property type="entry name" value="Alkaline phosphatase-like"/>
    <property type="match status" value="1"/>
</dbReference>
<feature type="transmembrane region" description="Helical" evidence="12">
    <location>
        <begin position="430"/>
        <end position="452"/>
    </location>
</feature>
<keyword evidence="8 12" id="KW-0256">Endoplasmic reticulum</keyword>
<dbReference type="PANTHER" id="PTHR12250:SF0">
    <property type="entry name" value="GPI ETHANOLAMINE PHOSPHATE TRANSFERASE 1"/>
    <property type="match status" value="1"/>
</dbReference>
<dbReference type="Pfam" id="PF04987">
    <property type="entry name" value="PigN"/>
    <property type="match status" value="1"/>
</dbReference>
<feature type="transmembrane region" description="Helical" evidence="12">
    <location>
        <begin position="6"/>
        <end position="26"/>
    </location>
</feature>
<dbReference type="PANTHER" id="PTHR12250">
    <property type="entry name" value="PHOSPHATIDYLINOSITOL GLYCAN, CLASS N"/>
    <property type="match status" value="1"/>
</dbReference>
<evidence type="ECO:0000256" key="7">
    <source>
        <dbReference type="ARBA" id="ARBA00022692"/>
    </source>
</evidence>
<accession>A0A6J1S7M0</accession>
<keyword evidence="6 12" id="KW-0808">Transferase</keyword>
<dbReference type="InterPro" id="IPR037671">
    <property type="entry name" value="PIGN_N"/>
</dbReference>
<keyword evidence="9 12" id="KW-1133">Transmembrane helix</keyword>
<gene>
    <name evidence="15" type="primary">LOC113203958</name>
</gene>
<dbReference type="Proteomes" id="UP000504606">
    <property type="component" value="Unplaced"/>
</dbReference>
<feature type="transmembrane region" description="Helical" evidence="12">
    <location>
        <begin position="835"/>
        <end position="854"/>
    </location>
</feature>
<sequence length="905" mass="101782">MGVTNILLRGFLVHLVFLSSIFDIYFKTPIVPGITSNPNPVPGAAKRLVFIVADGLRADSFFSHDMKSTPFLRSKIQNGGSWGVSHTRVPTESRPGVVALAAGIYEDPSAVFKGWKENPVEFDSLFNQSHHTWAWGSPDIVHMFKQAHVETMAYSADDEDFSGKDSSWKLDEWVFDNIKMFLKTAESNAHLNDLLHQEKNVFFLHLLGLDTAGHTIKPHSLMYQTNLKVVDQGVKDMEELFEKFFSDQKTAYVFTADHGMTNWGSHGAGSQDETEVPLLAWGAGVKKASPAGLSDPPSPSHWSTLKHLKRNDVKQADIVVLLSSLIGCNIPVNSLGNLPRNYLDSPKKNIAELSFLNAKQLLAQAERKKELVQVGTLSFRPYWKLAPEEVQERLREIKMYLSSQDYPKVMSLSDELSSLSIDALDYYHNYYQGTLLTFVSLSFIGWISWLFCNLRNYKLNRSSKYIHVGFGITGIVIFLLIQGQGLEWQFNIYLLLPIILWWRVFCRMHSWIAAFKAKQNNLLNLIFACLMLVLLTEVLVAAFFQRWILSFGVLVCSLWPFCRKEKLKIISPTALLIWLLSCVSLAVFPLLPVIGSESNIALVIFSGFLWLAMIIASLYLVYERVPIAKVVNESGPLAGAIFVVFLVTESLNAGYGLPRLLQFLAWCLLFSPIAICSSASKTIPKRLIKLHAILIAPYILMSVRHEALFLLALCFHLNCWLVLEAKLSGYSTTQLKFLKFPPPKLEENDHRHLYLEDFRRAGLFVFYIFLSFFGTGNIASLNSFEVTWVRCFLSVFSPFTMMTLILLKVLIPFVIVSSIFRAVNITVQAPTGSMFIAVLILCDMMGLQFLHLVTNEGSWLDIGTSISHFVIVQVTVLALVLLYGIASVLTGSSLSTIRNNLLRGP</sequence>
<evidence type="ECO:0000256" key="2">
    <source>
        <dbReference type="ARBA" id="ARBA00004687"/>
    </source>
</evidence>
<evidence type="ECO:0000256" key="8">
    <source>
        <dbReference type="ARBA" id="ARBA00022824"/>
    </source>
</evidence>
<feature type="transmembrane region" description="Helical" evidence="12">
    <location>
        <begin position="634"/>
        <end position="657"/>
    </location>
</feature>
<feature type="transmembrane region" description="Helical" evidence="12">
    <location>
        <begin position="488"/>
        <end position="506"/>
    </location>
</feature>
<dbReference type="InterPro" id="IPR007070">
    <property type="entry name" value="GPI_EtnP_transferase_1"/>
</dbReference>
<keyword evidence="10 12" id="KW-0472">Membrane</keyword>
<proteinExistence type="inferred from homology"/>